<dbReference type="STRING" id="299123.ENSLSDP00000010784"/>
<evidence type="ECO:0000256" key="17">
    <source>
        <dbReference type="ARBA" id="ARBA00076920"/>
    </source>
</evidence>
<feature type="domain" description="Laminin IV type B" evidence="26">
    <location>
        <begin position="2257"/>
        <end position="2468"/>
    </location>
</feature>
<dbReference type="SUPFAM" id="SSF57196">
    <property type="entry name" value="EGF/Laminin"/>
    <property type="match status" value="23"/>
</dbReference>
<dbReference type="GO" id="GO:0070831">
    <property type="term" value="P:basement membrane assembly"/>
    <property type="evidence" value="ECO:0007669"/>
    <property type="project" value="TreeGrafter"/>
</dbReference>
<feature type="domain" description="Laminin EGF-like" evidence="25">
    <location>
        <begin position="953"/>
        <end position="1002"/>
    </location>
</feature>
<evidence type="ECO:0000259" key="27">
    <source>
        <dbReference type="PROSITE" id="PS51117"/>
    </source>
</evidence>
<dbReference type="EMBL" id="MUZQ01000011">
    <property type="protein sequence ID" value="OWK63604.1"/>
    <property type="molecule type" value="Genomic_DNA"/>
</dbReference>
<keyword evidence="8" id="KW-0130">Cell adhesion</keyword>
<keyword evidence="11" id="KW-0325">Glycoprotein</keyword>
<feature type="disulfide bond" evidence="22">
    <location>
        <begin position="2659"/>
        <end position="2673"/>
    </location>
</feature>
<feature type="region of interest" description="Disordered" evidence="24">
    <location>
        <begin position="3027"/>
        <end position="3055"/>
    </location>
</feature>
<dbReference type="FunFam" id="2.170.300.10:FF:000004">
    <property type="entry name" value="Laminin subunit beta 1"/>
    <property type="match status" value="2"/>
</dbReference>
<keyword evidence="2" id="KW-0964">Secreted</keyword>
<dbReference type="Pfam" id="PF24973">
    <property type="entry name" value="EGF_LMN_ATRN"/>
    <property type="match status" value="4"/>
</dbReference>
<feature type="coiled-coil region" evidence="23">
    <location>
        <begin position="3138"/>
        <end position="3204"/>
    </location>
</feature>
<evidence type="ECO:0000256" key="22">
    <source>
        <dbReference type="PROSITE-ProRule" id="PRU00460"/>
    </source>
</evidence>
<feature type="disulfide bond" evidence="22">
    <location>
        <begin position="2474"/>
        <end position="2486"/>
    </location>
</feature>
<evidence type="ECO:0000256" key="2">
    <source>
        <dbReference type="ARBA" id="ARBA00022525"/>
    </source>
</evidence>
<feature type="domain" description="Laminin EGF-like" evidence="25">
    <location>
        <begin position="447"/>
        <end position="498"/>
    </location>
</feature>
<evidence type="ECO:0000256" key="21">
    <source>
        <dbReference type="ARBA" id="ARBA00083813"/>
    </source>
</evidence>
<feature type="domain" description="Laminin EGF-like" evidence="25">
    <location>
        <begin position="2218"/>
        <end position="2263"/>
    </location>
</feature>
<feature type="domain" description="Laminin N-terminal" evidence="27">
    <location>
        <begin position="1739"/>
        <end position="1978"/>
    </location>
</feature>
<feature type="domain" description="Laminin EGF-like" evidence="25">
    <location>
        <begin position="2522"/>
        <end position="2567"/>
    </location>
</feature>
<reference evidence="28 29" key="1">
    <citation type="submission" date="2017-05" db="EMBL/GenBank/DDBJ databases">
        <title>Genome of assembly of the Bengalese finch, Lonchura striata domestica.</title>
        <authorList>
            <person name="Colquitt B.M."/>
            <person name="Brainard M.S."/>
        </authorList>
    </citation>
    <scope>NUCLEOTIDE SEQUENCE [LARGE SCALE GENOMIC DNA]</scope>
    <source>
        <strain evidence="28">White83orange57</strain>
    </source>
</reference>
<feature type="disulfide bond" evidence="22">
    <location>
        <begin position="859"/>
        <end position="871"/>
    </location>
</feature>
<evidence type="ECO:0000256" key="10">
    <source>
        <dbReference type="ARBA" id="ARBA00023157"/>
    </source>
</evidence>
<feature type="region of interest" description="Disordered" evidence="24">
    <location>
        <begin position="1643"/>
        <end position="1669"/>
    </location>
</feature>
<gene>
    <name evidence="28" type="primary">LAMB2</name>
    <name evidence="28" type="ORF">RLOC_00009675</name>
</gene>
<dbReference type="Gene3D" id="2.170.300.10">
    <property type="entry name" value="Tie2 ligand-binding domain superfamily"/>
    <property type="match status" value="3"/>
</dbReference>
<evidence type="ECO:0000256" key="24">
    <source>
        <dbReference type="SAM" id="MobiDB-lite"/>
    </source>
</evidence>
<feature type="region of interest" description="Disordered" evidence="24">
    <location>
        <begin position="576"/>
        <end position="619"/>
    </location>
</feature>
<evidence type="ECO:0000256" key="8">
    <source>
        <dbReference type="ARBA" id="ARBA00022889"/>
    </source>
</evidence>
<feature type="disulfide bond" evidence="22">
    <location>
        <begin position="2495"/>
        <end position="2504"/>
    </location>
</feature>
<evidence type="ECO:0000256" key="5">
    <source>
        <dbReference type="ARBA" id="ARBA00022729"/>
    </source>
</evidence>
<dbReference type="PRINTS" id="PR00011">
    <property type="entry name" value="EGFLAMININ"/>
</dbReference>
<evidence type="ECO:0000259" key="26">
    <source>
        <dbReference type="PROSITE" id="PS51116"/>
    </source>
</evidence>
<dbReference type="InterPro" id="IPR002049">
    <property type="entry name" value="LE_dom"/>
</dbReference>
<dbReference type="GO" id="GO:0016477">
    <property type="term" value="P:cell migration"/>
    <property type="evidence" value="ECO:0007669"/>
    <property type="project" value="TreeGrafter"/>
</dbReference>
<feature type="disulfide bond" evidence="22">
    <location>
        <begin position="2476"/>
        <end position="2493"/>
    </location>
</feature>
<keyword evidence="4" id="KW-0597">Phosphoprotein</keyword>
<dbReference type="GO" id="GO:0009888">
    <property type="term" value="P:tissue development"/>
    <property type="evidence" value="ECO:0007669"/>
    <property type="project" value="TreeGrafter"/>
</dbReference>
<feature type="disulfide bond" evidence="22">
    <location>
        <begin position="2786"/>
        <end position="2803"/>
    </location>
</feature>
<feature type="domain" description="Laminin EGF-like" evidence="25">
    <location>
        <begin position="1979"/>
        <end position="2042"/>
    </location>
</feature>
<feature type="domain" description="Laminin EGF-like" evidence="25">
    <location>
        <begin position="387"/>
        <end position="446"/>
    </location>
</feature>
<dbReference type="FunFam" id="2.10.25.10:FF:000084">
    <property type="entry name" value="Laminin subunit alpha 3"/>
    <property type="match status" value="2"/>
</dbReference>
<feature type="disulfide bond" evidence="22">
    <location>
        <begin position="2008"/>
        <end position="2017"/>
    </location>
</feature>
<keyword evidence="7" id="KW-0084">Basement membrane</keyword>
<feature type="disulfide bond" evidence="22">
    <location>
        <begin position="2524"/>
        <end position="2541"/>
    </location>
</feature>
<dbReference type="FunFam" id="2.10.25.10:FF:000011">
    <property type="entry name" value="Cadherin EGF LAG seven-pass G-type receptor"/>
    <property type="match status" value="2"/>
</dbReference>
<evidence type="ECO:0000256" key="20">
    <source>
        <dbReference type="ARBA" id="ARBA00083431"/>
    </source>
</evidence>
<dbReference type="FunFam" id="2.10.25.10:FF:000065">
    <property type="entry name" value="Laminin subunit beta 1"/>
    <property type="match status" value="2"/>
</dbReference>
<dbReference type="InterPro" id="IPR000742">
    <property type="entry name" value="EGF"/>
</dbReference>
<dbReference type="GO" id="GO:0009887">
    <property type="term" value="P:animal organ morphogenesis"/>
    <property type="evidence" value="ECO:0007669"/>
    <property type="project" value="TreeGrafter"/>
</dbReference>
<dbReference type="FunFam" id="2.10.25.10:FF:000083">
    <property type="entry name" value="Laminin subunit alpha"/>
    <property type="match status" value="1"/>
</dbReference>
<feature type="disulfide bond" evidence="22">
    <location>
        <begin position="2522"/>
        <end position="2534"/>
    </location>
</feature>
<feature type="domain" description="Laminin EGF-like" evidence="25">
    <location>
        <begin position="2166"/>
        <end position="2217"/>
    </location>
</feature>
<feature type="disulfide bond" evidence="22">
    <location>
        <begin position="2853"/>
        <end position="2862"/>
    </location>
</feature>
<sequence length="3487" mass="381327">MLSAVRELVAGGWQEPDLSHGCARGSCYPATGNLLVGRATRLSATSTCGLDGPQEYCIVSHLQDSEKCFTCDSRDPSLPESHRIENVIYLSSPRGQRTWWQSENGVEHVSIRLDLEGEFHFTHLIMKFKTFRPAAMLVERSADFGRTWKVYRYFAYNCSKLFPGIPSHPQGLVDEVLCDQRYSEIEPSSHGEVIFKVLDPSIPVADPYSPDIQDLLRVTNLRVNLTKLHTLGDNLLDSRREVLHKYYYAVDELVLRGSCFCHGHAAHCAPAPGAPTPSVPGMVHGRCVCEHHTQGLNCERCEDFYHDLPWRPAEGSSTNACRRCDCNEHSRRCHFDMAVFLATGNTSGAVCDDCQHNTMGRHCHLCKPFYYRHPRSDIRSPTACAPCDCDPAGSLDGGACDGHTDVALGMIAGQCRCKENVAGPRCDRCQHGAYGLSHGDPQGCQPCRCDPRGTVAGSSPCDPISGDCYCKRFVAGRSCSQCVPEFWGLSYDLGGCRPCACDFGGAYNNRCSMEDGACPCRPHIMGRQCDQVQPGFFCAPLDYYTYEAEQATGHGHSHPQLPGAIRVEVPQDCLDYDTKEPPGRKGRSRHQHSPLRAPQPPVPSRRSRQQPPKVSPGLVGERTVRHCRAGDRAKAKLCRFPAQLDVEEVVRDSAGRMVTWTGLGFARVRDGAGLTFRVDNVPYPMDYELLLRYEPESAEDWEAVVSVSSRVLPTSSRCGNLLPSEQMYRESLPHSQRCNGMGWGGLGMGAREVVGYVLLSRPFCFEPSTPYEVTMRLQRAGVTQRHPGAFILIDSLVLLPRVSELPGFHGAEAAARQEELERYQCLEVFRMAPPHPLAEACARLVCSVSALMHGGALPCQCDPQGSRSSECQVQGGQCECKPHVIGRRCDHCAPGSYGFGPLGCSPCTCSPEGSVSQLCDKVSGQCRCQPGTVGRQCDQCQPGHWGFPACRPCQCNGHAEECDPRTGTCLRCRDHTSGRHCERCQDGYYGNPVLGSGQQCRPCPCPGYPGTRHYHGNSCHADDETHHIICLCAPGYAGPRCDRCSPGYFGAPEMEGGECRPCQCNNNIDASDPEGCDPRTGQCLRCLYHTAGPRCAQCQPGYYGSALQRSCRLSCTVSMALSLQVTGQCQCRPGFGGRVCSQCQEHHWGDPEQECRACECEPLGAESPQCEQDNGQCRCRLGFGGLRCDRCQRGYQEPFPHCSPCHPCFGHWDLAVGSLREGLQRLGAQVQALREGGSALPLSPRRLRELEEALGHVEQLMGEGDSPGSPLLDGLPRQLDGTRQVCMMELDNFWKHLQELEQHLDQLAQADMQHHDRLAELSRELGRLNQTTSDLQILLGTVAAAGFSESYRSILASVEASRQAEVVANGTAGELSNARMMQRTTERALQQRGDIFRRGTAAARKSLRETQKQVVGLSIARVNEKICGAPGDQSCKHASCGGALCRDSAGMRHCGGTGCAGALPISARALSSARNASQQLEVALGQLGVVAQKMQEVQELARGARSRAEEALGRSQAARSHAEKATAQLRDFIRRIKAFLAEEGADPASIELVARQVLNISLPSSPGQIQELLWEMRESISQLEGVDAVLNSTAEGLAVARDLLAQGQEARQVAERRLQVLDRKESQAQRRLRELAQRITTLQEHSRDARHMAQQAKDGAQRATTTSGTLSQDLAQVTQRYVVLKNRVGTLDRVSGGVLQRVSQLMAEAQDLLDKASNSKRKLEGLGGALAPDSPQGCARGSCYPATGDLLVGRAARLSATSTCGLRRPQPYCIVSHLQEEKKCFICDSRRPYDARTNTNSHRIENVVTSFAPRPKKAWWQSENGVEHVSIQLDLEAEFHFTHLIMTFKTFRPAAMLVERSADFGQTWKVYRYFAYDCAASFPHVPHGPPRRIDDVVCESRYSDIEPSTEGEVIYRVLDPAIPIRDPYSPSIQNLLRVTNLRVNLTKLHTLGDNLLDSRREIREKYYYALYELVMRGNCFCYGHASECAPLSGAPATTDGMVHGRCVCKHHTQGLNCERCEDFYQDLPWRPAEGSSTNACRRCDCNEHSRRCHFDMAVFLATGNTSGAVCGGCQHNTMGRRCHLCKPFYYKDPTKDLRDPAVCRACDCDPEGSLDGGLCDSADDPARGLIAGQCRCKEHVAGPRCDRCKPGFFGLSTDNPQGCRRCQCDSRGTVADGSRCDPVSGECFCKRLVAGRSCNQCLPEHWGLSHDLQGCRPCDCDVGGARNNLCAMGTGQCQCRSHVIGRQCDQVEAGFYRINLDHYTYEAEDARLHQGSVVEREPPQDRPASWTGTGFARMLEGGWVEFHVNDVPFSTEYDVVIRYEPQHPEAWQEVGLKVLRPSPVSASSPCGNTIPADDQLSTSLPSGARYVVLSQPICLEQGISYTLRLELGCAAAHQDPTASVLIDSLVLLPRYSSLEMFIAGDPNSMERRETFERYHCAQPFHAAGPSPVAEPCSSLLHSLSAILHDGALPCLCDPQGSLSAECQPQGGQCQCKPNVMGRRCHRCSPGTFGFGPGGCRPCQCSREGSVSTICDSTTGQCPCREGTHGPRCDRCQPGHWGFPVCRPCQCNGHAESCDPRTGSCLRCRDHTDGERCQRCAAGHFGNPALGSGQHCRPCPCPEGPSTPRHFAASCYQDSRSQQVICHCSPGYTGSRCDECAPGYYGDPLQGGRCLPCQCHDNIDVTDPEACDRRTGQCLRCLYNTAGPHCAECQPGFYGDATRHSCRRCSCNPLGTDPSTCGPQQCHCDRHSGQCHCLPHVEGQSCDRCSPNFWNLASGQGCQPCACHPQHSLTPTCNQFTGQCSCRPGFGGQTCTDCQEHHWGDPRQQCRACDCDPRGIASAQCHRSSGHCDCRPGISGVRCDQCARGFAGTFPACQPCHPCFGDWDRVVQDLAARTRALAERASLLQHTGAAGAFEGTFRQLEENLASIRDVVATRNATAATAAHLTHTMEGLRRQIEEATERLTRVEGELTAAQDANFNASHVLNTVDRGARALNHSLQDLEQRLHTLKTSNFLGAYDSIRQSYKESQEAERQADASTRAVPSPVSISAATRHRTEQLLASQRDDFNRHNAASRRALMDLAARAQALSLHPLNEKVCGVVGDVPCAESPCGGAGCRDEDGGRRCGGLSCGGAVSKADSALDRARHAQEELRQAASDMAQLSHKVAEAKGKADEARLRAQAALDKANQTRARVESSNKELRELISHVKAFLSQEGADPESIEVVAGRVLELSLPAAPDQIHRLAEEIKTRVRSLASVDAILEQTASDVQQAGKLLQDAQRARSRAEGVRSTAEAVRQALEEARQAQGMAEQALQQAAGDIQHSESALSMMQSQTGSADQQLAGAMEQIGLLDRQTDALKVKRANNSLAATRAQEAAGTARDRAGEAKQVLEGPLRDRYRTAQELVEHRAQGVQQAGSRAQQLREEAAGLLQDAQGKLQRLRALEEEYERNERVLDAKAAQLGGLEARMREVLATINQQVQIYNTCQ</sequence>
<feature type="domain" description="Laminin EGF-like" evidence="25">
    <location>
        <begin position="859"/>
        <end position="906"/>
    </location>
</feature>
<comment type="subcellular location">
    <subcellularLocation>
        <location evidence="1">Secreted</location>
        <location evidence="1">Extracellular space</location>
        <location evidence="1">Extracellular matrix</location>
        <location evidence="1">Basement membrane</location>
    </subcellularLocation>
</comment>
<feature type="disulfide bond" evidence="22">
    <location>
        <begin position="2700"/>
        <end position="2709"/>
    </location>
</feature>
<feature type="disulfide bond" evidence="22">
    <location>
        <begin position="2805"/>
        <end position="2814"/>
    </location>
</feature>
<feature type="disulfide bond" evidence="22">
    <location>
        <begin position="2832"/>
        <end position="2844"/>
    </location>
</feature>
<keyword evidence="12 22" id="KW-0424">Laminin EGF-like domain</keyword>
<evidence type="ECO:0000256" key="4">
    <source>
        <dbReference type="ARBA" id="ARBA00022553"/>
    </source>
</evidence>
<dbReference type="PROSITE" id="PS51116">
    <property type="entry name" value="LAMININ_IVB"/>
    <property type="match status" value="2"/>
</dbReference>
<feature type="disulfide bond" evidence="22">
    <location>
        <begin position="2220"/>
        <end position="2237"/>
    </location>
</feature>
<dbReference type="Proteomes" id="UP000197619">
    <property type="component" value="Unassembled WGS sequence"/>
</dbReference>
<evidence type="ECO:0000256" key="6">
    <source>
        <dbReference type="ARBA" id="ARBA00022737"/>
    </source>
</evidence>
<feature type="domain" description="Laminin EGF-like" evidence="25">
    <location>
        <begin position="2832"/>
        <end position="2878"/>
    </location>
</feature>
<evidence type="ECO:0000256" key="13">
    <source>
        <dbReference type="ARBA" id="ARBA00065312"/>
    </source>
</evidence>
<feature type="coiled-coil region" evidence="23">
    <location>
        <begin position="1699"/>
        <end position="1726"/>
    </location>
</feature>
<feature type="domain" description="Laminin EGF-like" evidence="25">
    <location>
        <begin position="2784"/>
        <end position="2831"/>
    </location>
</feature>
<dbReference type="PROSITE" id="PS00022">
    <property type="entry name" value="EGF_1"/>
    <property type="match status" value="2"/>
</dbReference>
<keyword evidence="29" id="KW-1185">Reference proteome</keyword>
<feature type="disulfide bond" evidence="22">
    <location>
        <begin position="2587"/>
        <end position="2596"/>
    </location>
</feature>
<keyword evidence="9 23" id="KW-0175">Coiled coil</keyword>
<dbReference type="GO" id="GO:0007411">
    <property type="term" value="P:axon guidance"/>
    <property type="evidence" value="ECO:0007669"/>
    <property type="project" value="TreeGrafter"/>
</dbReference>
<dbReference type="FunFam" id="2.10.25.10:FF:000130">
    <property type="entry name" value="Laminin subunit beta 1"/>
    <property type="match status" value="2"/>
</dbReference>
<feature type="disulfide bond" evidence="22">
    <location>
        <begin position="2239"/>
        <end position="2248"/>
    </location>
</feature>
<feature type="disulfide bond" evidence="22">
    <location>
        <begin position="289"/>
        <end position="298"/>
    </location>
</feature>
<feature type="disulfide bond" evidence="22">
    <location>
        <begin position="880"/>
        <end position="889"/>
    </location>
</feature>
<dbReference type="Gene3D" id="2.10.25.10">
    <property type="entry name" value="Laminin"/>
    <property type="match status" value="19"/>
</dbReference>
<comment type="caution">
    <text evidence="28">The sequence shown here is derived from an EMBL/GenBank/DDBJ whole genome shotgun (WGS) entry which is preliminary data.</text>
</comment>
<protein>
    <recommendedName>
        <fullName evidence="14">Laminin subunit beta-1</fullName>
    </recommendedName>
    <alternativeName>
        <fullName evidence="17">Laminin B1 chain</fullName>
    </alternativeName>
    <alternativeName>
        <fullName evidence="15">Laminin-1 subunit beta</fullName>
    </alternativeName>
    <alternativeName>
        <fullName evidence="19">Laminin-10 subunit beta</fullName>
    </alternativeName>
    <alternativeName>
        <fullName evidence="16">Laminin-12 subunit beta</fullName>
    </alternativeName>
    <alternativeName>
        <fullName evidence="20">Laminin-2 subunit beta</fullName>
    </alternativeName>
    <alternativeName>
        <fullName evidence="18">Laminin-6 subunit beta</fullName>
    </alternativeName>
    <alternativeName>
        <fullName evidence="21">Laminin-8 subunit beta</fullName>
    </alternativeName>
</protein>
<feature type="domain" description="Laminin EGF-like" evidence="25">
    <location>
        <begin position="2568"/>
        <end position="2617"/>
    </location>
</feature>
<feature type="domain" description="Laminin EGF-like" evidence="25">
    <location>
        <begin position="2618"/>
        <end position="2675"/>
    </location>
</feature>
<feature type="disulfide bond" evidence="22">
    <location>
        <begin position="2136"/>
        <end position="2145"/>
    </location>
</feature>
<feature type="domain" description="Laminin EGF-like" evidence="25">
    <location>
        <begin position="2676"/>
        <end position="2727"/>
    </location>
</feature>
<feature type="domain" description="Laminin N-terminal" evidence="27">
    <location>
        <begin position="23"/>
        <end position="258"/>
    </location>
</feature>
<dbReference type="FunFam" id="2.10.25.10:FF:000280">
    <property type="entry name" value="Laminin subunit beta 4"/>
    <property type="match status" value="2"/>
</dbReference>
<comment type="subunit">
    <text evidence="13">Laminin is a complex glycoprotein, consisting of three different polypeptide chains (alpha, beta, gamma), which are bound to each other by disulfide bonds into a cross-shaped molecule comprising one long and three short arms with globules at each end. Beta-1 is a subunit of laminin-1 (laminin-111 or EHS laminin), laminin-2 (laminin-211 or merosin), laminin-6 (laminin-311 or K-laminin), laminin-8 (laminin-411), laminin-10 (laminin-511) and laminin-12 (laminin-213). Interacts with ITGB1.</text>
</comment>
<feature type="disulfide bond" evidence="22">
    <location>
        <begin position="928"/>
        <end position="937"/>
    </location>
</feature>
<dbReference type="PANTHER" id="PTHR10574">
    <property type="entry name" value="NETRIN/LAMININ-RELATED"/>
    <property type="match status" value="1"/>
</dbReference>
<dbReference type="InterPro" id="IPR056558">
    <property type="entry name" value="LAMB1-4_helical"/>
</dbReference>
<evidence type="ECO:0000256" key="14">
    <source>
        <dbReference type="ARBA" id="ARBA00071083"/>
    </source>
</evidence>
<comment type="caution">
    <text evidence="22">Lacks conserved residue(s) required for the propagation of feature annotation.</text>
</comment>
<evidence type="ECO:0000256" key="7">
    <source>
        <dbReference type="ARBA" id="ARBA00022869"/>
    </source>
</evidence>
<evidence type="ECO:0000256" key="11">
    <source>
        <dbReference type="ARBA" id="ARBA00023180"/>
    </source>
</evidence>
<feature type="disulfide bond" evidence="22">
    <location>
        <begin position="909"/>
        <end position="926"/>
    </location>
</feature>
<dbReference type="FunFam" id="2.10.25.10:FF:000145">
    <property type="entry name" value="Laminin subunit beta 1"/>
    <property type="match status" value="1"/>
</dbReference>
<dbReference type="InterPro" id="IPR008211">
    <property type="entry name" value="Laminin_N"/>
</dbReference>
<dbReference type="SMART" id="SM00136">
    <property type="entry name" value="LamNT"/>
    <property type="match status" value="2"/>
</dbReference>
<feature type="domain" description="Laminin EGF-like" evidence="25">
    <location>
        <begin position="907"/>
        <end position="952"/>
    </location>
</feature>
<keyword evidence="5" id="KW-0732">Signal</keyword>
<evidence type="ECO:0000256" key="1">
    <source>
        <dbReference type="ARBA" id="ARBA00004302"/>
    </source>
</evidence>
<feature type="disulfide bond" evidence="22">
    <location>
        <begin position="2647"/>
        <end position="2656"/>
    </location>
</feature>
<evidence type="ECO:0000259" key="25">
    <source>
        <dbReference type="PROSITE" id="PS50027"/>
    </source>
</evidence>
<dbReference type="Pfam" id="PF21199">
    <property type="entry name" value="LAMININ_IV_B"/>
    <property type="match status" value="2"/>
</dbReference>
<feature type="compositionally biased region" description="Basic residues" evidence="24">
    <location>
        <begin position="584"/>
        <end position="593"/>
    </location>
</feature>
<dbReference type="Pfam" id="PF23219">
    <property type="entry name" value="LAMB1"/>
    <property type="match status" value="2"/>
</dbReference>
<accession>A0A218VC00</accession>
<dbReference type="SUPFAM" id="SSF57997">
    <property type="entry name" value="Tropomyosin"/>
    <property type="match status" value="1"/>
</dbReference>
<dbReference type="FunFam" id="2.10.25.10:FF:000101">
    <property type="entry name" value="Laminin subunit beta 1"/>
    <property type="match status" value="1"/>
</dbReference>
<dbReference type="InterPro" id="IPR056863">
    <property type="entry name" value="LMN_ATRN_NET-like_EGF"/>
</dbReference>
<feature type="domain" description="Laminin EGF-like" evidence="25">
    <location>
        <begin position="1062"/>
        <end position="1113"/>
    </location>
</feature>
<name>A0A218VC00_9PASE</name>
<feature type="domain" description="Laminin EGF-like" evidence="25">
    <location>
        <begin position="2728"/>
        <end position="2783"/>
    </location>
</feature>
<evidence type="ECO:0000256" key="15">
    <source>
        <dbReference type="ARBA" id="ARBA00075282"/>
    </source>
</evidence>
<feature type="disulfide bond" evidence="22">
    <location>
        <begin position="1191"/>
        <end position="1205"/>
    </location>
</feature>
<feature type="domain" description="Laminin EGF-like" evidence="25">
    <location>
        <begin position="2106"/>
        <end position="2165"/>
    </location>
</feature>
<dbReference type="PROSITE" id="PS01248">
    <property type="entry name" value="EGF_LAM_1"/>
    <property type="match status" value="10"/>
</dbReference>
<dbReference type="GO" id="GO:0005737">
    <property type="term" value="C:cytoplasm"/>
    <property type="evidence" value="ECO:0007669"/>
    <property type="project" value="UniProtKB-ARBA"/>
</dbReference>
<proteinExistence type="predicted"/>
<feature type="disulfide bond" evidence="22">
    <location>
        <begin position="417"/>
        <end position="426"/>
    </location>
</feature>
<feature type="disulfide bond" evidence="22">
    <location>
        <begin position="972"/>
        <end position="981"/>
    </location>
</feature>
<feature type="domain" description="Laminin EGF-like" evidence="25">
    <location>
        <begin position="1158"/>
        <end position="1207"/>
    </location>
</feature>
<evidence type="ECO:0000256" key="23">
    <source>
        <dbReference type="SAM" id="Coils"/>
    </source>
</evidence>
<dbReference type="GO" id="GO:0043259">
    <property type="term" value="C:laminin-10 complex"/>
    <property type="evidence" value="ECO:0007669"/>
    <property type="project" value="UniProtKB-ARBA"/>
</dbReference>
<feature type="domain" description="Laminin EGF-like" evidence="25">
    <location>
        <begin position="259"/>
        <end position="323"/>
    </location>
</feature>
<feature type="disulfide bond" evidence="22">
    <location>
        <begin position="2784"/>
        <end position="2796"/>
    </location>
</feature>
<dbReference type="InterPro" id="IPR050440">
    <property type="entry name" value="Laminin/Netrin_ECM"/>
</dbReference>
<dbReference type="GO" id="GO:0005606">
    <property type="term" value="C:laminin-1 complex"/>
    <property type="evidence" value="ECO:0007669"/>
    <property type="project" value="UniProtKB-ARBA"/>
</dbReference>
<feature type="domain" description="Laminin EGF-like" evidence="25">
    <location>
        <begin position="2474"/>
        <end position="2521"/>
    </location>
</feature>
<dbReference type="FunFam" id="2.10.25.10:FF:000209">
    <property type="entry name" value="Laminin subunit alpha 5"/>
    <property type="match status" value="1"/>
</dbReference>
<dbReference type="InterPro" id="IPR013015">
    <property type="entry name" value="Laminin_IV_B"/>
</dbReference>
<feature type="disulfide bond" evidence="22">
    <location>
        <begin position="2189"/>
        <end position="2198"/>
    </location>
</feature>
<feature type="disulfide bond" evidence="22">
    <location>
        <begin position="470"/>
        <end position="479"/>
    </location>
</feature>
<evidence type="ECO:0000256" key="19">
    <source>
        <dbReference type="ARBA" id="ARBA00082919"/>
    </source>
</evidence>
<dbReference type="SMART" id="SM00181">
    <property type="entry name" value="EGF"/>
    <property type="match status" value="16"/>
</dbReference>
<feature type="disulfide bond" evidence="22">
    <location>
        <begin position="1086"/>
        <end position="1095"/>
    </location>
</feature>
<feature type="disulfide bond" evidence="22">
    <location>
        <begin position="482"/>
        <end position="496"/>
    </location>
</feature>
<dbReference type="SMART" id="SM00180">
    <property type="entry name" value="EGF_Lam"/>
    <property type="match status" value="25"/>
</dbReference>
<feature type="coiled-coil region" evidence="23">
    <location>
        <begin position="3286"/>
        <end position="3316"/>
    </location>
</feature>
<dbReference type="SUPFAM" id="SSF58104">
    <property type="entry name" value="Methyl-accepting chemotaxis protein (MCP) signaling domain"/>
    <property type="match status" value="1"/>
</dbReference>
<dbReference type="CDD" id="cd22299">
    <property type="entry name" value="cc_LAMB2_C"/>
    <property type="match status" value="1"/>
</dbReference>
<feature type="disulfide bond" evidence="22">
    <location>
        <begin position="907"/>
        <end position="919"/>
    </location>
</feature>
<dbReference type="FunFam" id="2.10.25.10:FF:000135">
    <property type="entry name" value="Laminin subunit beta 4"/>
    <property type="match status" value="3"/>
</dbReference>
<dbReference type="FunFam" id="2.60.120.260:FF:000010">
    <property type="entry name" value="Laminin subunit beta 1"/>
    <property type="match status" value="2"/>
</dbReference>
<evidence type="ECO:0000256" key="12">
    <source>
        <dbReference type="ARBA" id="ARBA00023292"/>
    </source>
</evidence>
<evidence type="ECO:0000256" key="3">
    <source>
        <dbReference type="ARBA" id="ARBA00022530"/>
    </source>
</evidence>
<dbReference type="Pfam" id="PF00053">
    <property type="entry name" value="EGF_laminin"/>
    <property type="match status" value="21"/>
</dbReference>
<feature type="disulfide bond" evidence="22">
    <location>
        <begin position="2201"/>
        <end position="2215"/>
    </location>
</feature>
<feature type="disulfide bond" evidence="22">
    <location>
        <begin position="2756"/>
        <end position="2765"/>
    </location>
</feature>
<dbReference type="CDD" id="cd00055">
    <property type="entry name" value="EGF_Lam"/>
    <property type="match status" value="25"/>
</dbReference>
<dbReference type="FunFam" id="2.10.25.10:FF:000090">
    <property type="entry name" value="laminin subunit alpha"/>
    <property type="match status" value="1"/>
</dbReference>
<feature type="disulfide bond" evidence="22">
    <location>
        <begin position="1158"/>
        <end position="1170"/>
    </location>
</feature>
<dbReference type="PANTHER" id="PTHR10574:SF36">
    <property type="entry name" value="LAMININ SUBUNIT BETA-2"/>
    <property type="match status" value="1"/>
</dbReference>
<feature type="compositionally biased region" description="Basic and acidic residues" evidence="24">
    <location>
        <begin position="3027"/>
        <end position="3036"/>
    </location>
</feature>
<feature type="coiled-coil region" evidence="23">
    <location>
        <begin position="3413"/>
        <end position="3461"/>
    </location>
</feature>
<keyword evidence="3" id="KW-0272">Extracellular matrix</keyword>
<feature type="disulfide bond" evidence="22">
    <location>
        <begin position="2543"/>
        <end position="2552"/>
    </location>
</feature>
<feature type="disulfide bond" evidence="22">
    <location>
        <begin position="1160"/>
        <end position="1177"/>
    </location>
</feature>
<dbReference type="Pfam" id="PF00055">
    <property type="entry name" value="Laminin_N"/>
    <property type="match status" value="2"/>
</dbReference>
<evidence type="ECO:0000256" key="18">
    <source>
        <dbReference type="ARBA" id="ARBA00076958"/>
    </source>
</evidence>
<dbReference type="FunFam" id="2.10.25.10:FF:000138">
    <property type="entry name" value="Laminin subunit beta 1"/>
    <property type="match status" value="2"/>
</dbReference>
<keyword evidence="10 22" id="KW-1015">Disulfide bond</keyword>
<dbReference type="PROSITE" id="PS50027">
    <property type="entry name" value="EGF_LAM_2"/>
    <property type="match status" value="20"/>
</dbReference>
<dbReference type="FunFam" id="2.170.300.10:FF:000001">
    <property type="entry name" value="Laminin subunit beta-1"/>
    <property type="match status" value="2"/>
</dbReference>
<feature type="disulfide bond" evidence="22">
    <location>
        <begin position="2218"/>
        <end position="2230"/>
    </location>
</feature>
<evidence type="ECO:0000256" key="16">
    <source>
        <dbReference type="ARBA" id="ARBA00075415"/>
    </source>
</evidence>
<keyword evidence="6" id="KW-0677">Repeat</keyword>
<feature type="disulfide bond" evidence="22">
    <location>
        <begin position="2834"/>
        <end position="2851"/>
    </location>
</feature>
<evidence type="ECO:0000256" key="9">
    <source>
        <dbReference type="ARBA" id="ARBA00023054"/>
    </source>
</evidence>
<feature type="disulfide bond" evidence="22">
    <location>
        <begin position="1179"/>
        <end position="1188"/>
    </location>
</feature>
<feature type="domain" description="Laminin IV type B" evidence="26">
    <location>
        <begin position="538"/>
        <end position="853"/>
    </location>
</feature>
<dbReference type="GO" id="GO:0034446">
    <property type="term" value="P:substrate adhesion-dependent cell spreading"/>
    <property type="evidence" value="ECO:0007669"/>
    <property type="project" value="TreeGrafter"/>
</dbReference>
<dbReference type="Gene3D" id="2.60.120.260">
    <property type="entry name" value="Galactose-binding domain-like"/>
    <property type="match status" value="2"/>
</dbReference>
<organism evidence="28 29">
    <name type="scientific">Lonchura striata</name>
    <name type="common">white-rumped munia</name>
    <dbReference type="NCBI Taxonomy" id="40157"/>
    <lineage>
        <taxon>Eukaryota</taxon>
        <taxon>Metazoa</taxon>
        <taxon>Chordata</taxon>
        <taxon>Craniata</taxon>
        <taxon>Vertebrata</taxon>
        <taxon>Euteleostomi</taxon>
        <taxon>Archelosauria</taxon>
        <taxon>Archosauria</taxon>
        <taxon>Dinosauria</taxon>
        <taxon>Saurischia</taxon>
        <taxon>Theropoda</taxon>
        <taxon>Coelurosauria</taxon>
        <taxon>Aves</taxon>
        <taxon>Neognathae</taxon>
        <taxon>Neoaves</taxon>
        <taxon>Telluraves</taxon>
        <taxon>Australaves</taxon>
        <taxon>Passeriformes</taxon>
        <taxon>Passeroidea</taxon>
        <taxon>Estrildidae</taxon>
        <taxon>Estrildinae</taxon>
        <taxon>Lonchura</taxon>
    </lineage>
</organism>
<evidence type="ECO:0000313" key="28">
    <source>
        <dbReference type="EMBL" id="OWK63604.1"/>
    </source>
</evidence>
<feature type="disulfide bond" evidence="22">
    <location>
        <begin position="861"/>
        <end position="878"/>
    </location>
</feature>
<evidence type="ECO:0000313" key="29">
    <source>
        <dbReference type="Proteomes" id="UP000197619"/>
    </source>
</evidence>
<feature type="coiled-coil region" evidence="23">
    <location>
        <begin position="2944"/>
        <end position="3013"/>
    </location>
</feature>
<dbReference type="PROSITE" id="PS51117">
    <property type="entry name" value="LAMININ_NTER"/>
    <property type="match status" value="2"/>
</dbReference>